<sequence length="315" mass="35601">MRSPPDREVFEAAASWFVQFQSEPPTQVEQAAWRQWLESDPAHRVAWQQMEQLQRSLGCMPAHLTRRALSKPQQRRQILKLMLAVVGTGYIGWNVKQHTALKNVMADYRTPVGRRQHLELADGSQLELNTDTAIDVVFDSQQRLIRLRDGEVLVRTGKRGDTRPFYVETQHGRIQALGTRFSVRQLQNTTRVGVLEDQVSIMPAAADGVLRLINAGQGAEFTTQAVSPERIYPQTAAAWVDGQLIVLNEPLGNVIQELARYRPGVMQCEEQVAKLRISGSFRLDATDAVLANLQATLPIQVRYFTRYWVSVSTRA</sequence>
<dbReference type="Gene3D" id="2.60.120.1440">
    <property type="match status" value="1"/>
</dbReference>
<dbReference type="PANTHER" id="PTHR30273">
    <property type="entry name" value="PERIPLASMIC SIGNAL SENSOR AND SIGMA FACTOR ACTIVATOR FECR-RELATED"/>
    <property type="match status" value="1"/>
</dbReference>
<comment type="caution">
    <text evidence="3">The sequence shown here is derived from an EMBL/GenBank/DDBJ whole genome shotgun (WGS) entry which is preliminary data.</text>
</comment>
<dbReference type="GO" id="GO:0016989">
    <property type="term" value="F:sigma factor antagonist activity"/>
    <property type="evidence" value="ECO:0007669"/>
    <property type="project" value="TreeGrafter"/>
</dbReference>
<organism evidence="3 4">
    <name type="scientific">Pseudomonas syringae</name>
    <dbReference type="NCBI Taxonomy" id="317"/>
    <lineage>
        <taxon>Bacteria</taxon>
        <taxon>Pseudomonadati</taxon>
        <taxon>Pseudomonadota</taxon>
        <taxon>Gammaproteobacteria</taxon>
        <taxon>Pseudomonadales</taxon>
        <taxon>Pseudomonadaceae</taxon>
        <taxon>Pseudomonas</taxon>
    </lineage>
</organism>
<dbReference type="InterPro" id="IPR032623">
    <property type="entry name" value="FecR_N"/>
</dbReference>
<evidence type="ECO:0000259" key="1">
    <source>
        <dbReference type="Pfam" id="PF04773"/>
    </source>
</evidence>
<dbReference type="PIRSF" id="PIRSF018266">
    <property type="entry name" value="FecR"/>
    <property type="match status" value="1"/>
</dbReference>
<dbReference type="InterPro" id="IPR006860">
    <property type="entry name" value="FecR"/>
</dbReference>
<keyword evidence="4" id="KW-1185">Reference proteome</keyword>
<dbReference type="Proteomes" id="UP000028631">
    <property type="component" value="Unassembled WGS sequence"/>
</dbReference>
<dbReference type="Pfam" id="PF16220">
    <property type="entry name" value="DUF4880"/>
    <property type="match status" value="1"/>
</dbReference>
<evidence type="ECO:0000313" key="4">
    <source>
        <dbReference type="Proteomes" id="UP000028631"/>
    </source>
</evidence>
<dbReference type="PATRIC" id="fig|317.175.peg.2517"/>
<name>A0A085VIV2_PSESX</name>
<reference evidence="3 4" key="1">
    <citation type="submission" date="2014-07" db="EMBL/GenBank/DDBJ databases">
        <title>Draft Genome Sequences of Environmental Pseudomonas syringae strains.</title>
        <authorList>
            <person name="Baltrus D.A."/>
            <person name="Berge O."/>
            <person name="Morris C."/>
        </authorList>
    </citation>
    <scope>NUCLEOTIDE SEQUENCE [LARGE SCALE GENOMIC DNA]</scope>
    <source>
        <strain evidence="3 4">GAW0119</strain>
    </source>
</reference>
<evidence type="ECO:0000259" key="2">
    <source>
        <dbReference type="Pfam" id="PF16220"/>
    </source>
</evidence>
<feature type="domain" description="FecR N-terminal" evidence="2">
    <location>
        <begin position="11"/>
        <end position="53"/>
    </location>
</feature>
<dbReference type="Gene3D" id="3.55.50.30">
    <property type="match status" value="1"/>
</dbReference>
<dbReference type="EMBL" id="JPQU01000034">
    <property type="protein sequence ID" value="KFE55365.1"/>
    <property type="molecule type" value="Genomic_DNA"/>
</dbReference>
<protein>
    <submittedName>
        <fullName evidence="3">Iron transporter</fullName>
    </submittedName>
</protein>
<feature type="domain" description="FecR protein" evidence="1">
    <location>
        <begin position="107"/>
        <end position="199"/>
    </location>
</feature>
<dbReference type="InterPro" id="IPR012373">
    <property type="entry name" value="Ferrdict_sens_TM"/>
</dbReference>
<dbReference type="PANTHER" id="PTHR30273:SF2">
    <property type="entry name" value="PROTEIN FECR"/>
    <property type="match status" value="1"/>
</dbReference>
<dbReference type="AlphaFoldDB" id="A0A085VIV2"/>
<gene>
    <name evidence="3" type="ORF">IV01_12100</name>
</gene>
<accession>A0A085VIV2</accession>
<dbReference type="OrthoDB" id="1099576at2"/>
<proteinExistence type="predicted"/>
<evidence type="ECO:0000313" key="3">
    <source>
        <dbReference type="EMBL" id="KFE55365.1"/>
    </source>
</evidence>
<dbReference type="RefSeq" id="WP_032628499.1">
    <property type="nucleotide sequence ID" value="NZ_JPQU01000034.1"/>
</dbReference>
<dbReference type="Pfam" id="PF04773">
    <property type="entry name" value="FecR"/>
    <property type="match status" value="1"/>
</dbReference>